<dbReference type="InterPro" id="IPR029033">
    <property type="entry name" value="His_PPase_superfam"/>
</dbReference>
<dbReference type="PANTHER" id="PTHR48100">
    <property type="entry name" value="BROAD-SPECIFICITY PHOSPHATASE YOR283W-RELATED"/>
    <property type="match status" value="1"/>
</dbReference>
<dbReference type="SMART" id="SM00855">
    <property type="entry name" value="PGAM"/>
    <property type="match status" value="1"/>
</dbReference>
<proteinExistence type="predicted"/>
<dbReference type="Proteomes" id="UP001296873">
    <property type="component" value="Unassembled WGS sequence"/>
</dbReference>
<evidence type="ECO:0000313" key="1">
    <source>
        <dbReference type="EMBL" id="MBK1667676.1"/>
    </source>
</evidence>
<reference evidence="1 2" key="1">
    <citation type="journal article" date="2020" name="Microorganisms">
        <title>Osmotic Adaptation and Compatible Solute Biosynthesis of Phototrophic Bacteria as Revealed from Genome Analyses.</title>
        <authorList>
            <person name="Imhoff J.F."/>
            <person name="Rahn T."/>
            <person name="Kunzel S."/>
            <person name="Keller A."/>
            <person name="Neulinger S.C."/>
        </authorList>
    </citation>
    <scope>NUCLEOTIDE SEQUENCE [LARGE SCALE GENOMIC DNA]</scope>
    <source>
        <strain evidence="1 2">DSM 9895</strain>
    </source>
</reference>
<evidence type="ECO:0000313" key="2">
    <source>
        <dbReference type="Proteomes" id="UP001296873"/>
    </source>
</evidence>
<dbReference type="InterPro" id="IPR013078">
    <property type="entry name" value="His_Pase_superF_clade-1"/>
</dbReference>
<dbReference type="Pfam" id="PF00300">
    <property type="entry name" value="His_Phos_1"/>
    <property type="match status" value="1"/>
</dbReference>
<comment type="caution">
    <text evidence="1">The sequence shown here is derived from an EMBL/GenBank/DDBJ whole genome shotgun (WGS) entry which is preliminary data.</text>
</comment>
<evidence type="ECO:0008006" key="3">
    <source>
        <dbReference type="Google" id="ProtNLM"/>
    </source>
</evidence>
<dbReference type="EMBL" id="NRRL01000010">
    <property type="protein sequence ID" value="MBK1667676.1"/>
    <property type="molecule type" value="Genomic_DNA"/>
</dbReference>
<keyword evidence="2" id="KW-1185">Reference proteome</keyword>
<organism evidence="1 2">
    <name type="scientific">Rhodovibrio sodomensis</name>
    <dbReference type="NCBI Taxonomy" id="1088"/>
    <lineage>
        <taxon>Bacteria</taxon>
        <taxon>Pseudomonadati</taxon>
        <taxon>Pseudomonadota</taxon>
        <taxon>Alphaproteobacteria</taxon>
        <taxon>Rhodospirillales</taxon>
        <taxon>Rhodovibrionaceae</taxon>
        <taxon>Rhodovibrio</taxon>
    </lineage>
</organism>
<dbReference type="Gene3D" id="3.40.50.1240">
    <property type="entry name" value="Phosphoglycerate mutase-like"/>
    <property type="match status" value="1"/>
</dbReference>
<gene>
    <name evidence="1" type="ORF">CKO28_06465</name>
</gene>
<dbReference type="PANTHER" id="PTHR48100:SF1">
    <property type="entry name" value="HISTIDINE PHOSPHATASE FAMILY PROTEIN-RELATED"/>
    <property type="match status" value="1"/>
</dbReference>
<sequence>MSAITRWWWIRHAPVTGAQGRVYGQMDMDCDTSDTPIYDGLAALLPREAVWVTSNLSRTTRTAEAILARRPDPAPDLCPQPELAEQSFGDWQGRHRDELVAERGEQWNRFWLAPAHEAPPGGESFADLIDRVGVAVERLSRDYAGQDVVAVTHGGTIRAALARALLLDPERALSFVVDNCALTRIDHIAPPAESPDGTPPAWRVALVNHVPRA</sequence>
<name>A0ABS1DCL2_9PROT</name>
<dbReference type="SUPFAM" id="SSF53254">
    <property type="entry name" value="Phosphoglycerate mutase-like"/>
    <property type="match status" value="1"/>
</dbReference>
<accession>A0ABS1DCL2</accession>
<protein>
    <recommendedName>
        <fullName evidence="3">Histidine phosphatase family protein</fullName>
    </recommendedName>
</protein>
<dbReference type="RefSeq" id="WP_200339836.1">
    <property type="nucleotide sequence ID" value="NZ_NRRL01000010.1"/>
</dbReference>
<dbReference type="InterPro" id="IPR050275">
    <property type="entry name" value="PGM_Phosphatase"/>
</dbReference>